<evidence type="ECO:0000313" key="1">
    <source>
        <dbReference type="EMBL" id="PIP85422.1"/>
    </source>
</evidence>
<sequence>MSVPTRLLTNNAFVKKFLTYIKFYPIRYKDPKELLENAFEELESSVMKADSLLDLEPICNEAKITTKHSNPENLCQLEVQGERGLYLIYEPLKFTDLNRIDGKIALLYDLIHL</sequence>
<organism evidence="1 2">
    <name type="scientific">Candidatus Collierbacteria bacterium CG22_combo_CG10-13_8_21_14_all_43_12</name>
    <dbReference type="NCBI Taxonomy" id="1974537"/>
    <lineage>
        <taxon>Bacteria</taxon>
        <taxon>Candidatus Collieribacteriota</taxon>
    </lineage>
</organism>
<proteinExistence type="predicted"/>
<dbReference type="Proteomes" id="UP000231136">
    <property type="component" value="Unassembled WGS sequence"/>
</dbReference>
<reference evidence="1 2" key="1">
    <citation type="submission" date="2017-09" db="EMBL/GenBank/DDBJ databases">
        <title>Depth-based differentiation of microbial function through sediment-hosted aquifers and enrichment of novel symbionts in the deep terrestrial subsurface.</title>
        <authorList>
            <person name="Probst A.J."/>
            <person name="Ladd B."/>
            <person name="Jarett J.K."/>
            <person name="Geller-Mcgrath D.E."/>
            <person name="Sieber C.M."/>
            <person name="Emerson J.B."/>
            <person name="Anantharaman K."/>
            <person name="Thomas B.C."/>
            <person name="Malmstrom R."/>
            <person name="Stieglmeier M."/>
            <person name="Klingl A."/>
            <person name="Woyke T."/>
            <person name="Ryan C.M."/>
            <person name="Banfield J.F."/>
        </authorList>
    </citation>
    <scope>NUCLEOTIDE SEQUENCE [LARGE SCALE GENOMIC DNA]</scope>
    <source>
        <strain evidence="1">CG22_combo_CG10-13_8_21_14_all_43_12</strain>
    </source>
</reference>
<protein>
    <submittedName>
        <fullName evidence="1">Uncharacterized protein</fullName>
    </submittedName>
</protein>
<dbReference type="AlphaFoldDB" id="A0A2H0DTD6"/>
<evidence type="ECO:0000313" key="2">
    <source>
        <dbReference type="Proteomes" id="UP000231136"/>
    </source>
</evidence>
<name>A0A2H0DTD6_9BACT</name>
<comment type="caution">
    <text evidence="1">The sequence shown here is derived from an EMBL/GenBank/DDBJ whole genome shotgun (WGS) entry which is preliminary data.</text>
</comment>
<dbReference type="EMBL" id="PCTR01000128">
    <property type="protein sequence ID" value="PIP85422.1"/>
    <property type="molecule type" value="Genomic_DNA"/>
</dbReference>
<accession>A0A2H0DTD6</accession>
<gene>
    <name evidence="1" type="ORF">COW83_04285</name>
</gene>